<dbReference type="Gramene" id="TKW00812">
    <property type="protein sequence ID" value="TKW00812"/>
    <property type="gene ID" value="SEVIR_8G136900v2"/>
</dbReference>
<accession>A0A4U6TGS0</accession>
<proteinExistence type="predicted"/>
<gene>
    <name evidence="1" type="ORF">SEVIR_8G136900v2</name>
</gene>
<evidence type="ECO:0000313" key="2">
    <source>
        <dbReference type="Proteomes" id="UP000298652"/>
    </source>
</evidence>
<dbReference type="AlphaFoldDB" id="A0A4U6TGS0"/>
<dbReference type="PANTHER" id="PTHR35736:SF1">
    <property type="entry name" value="EXPRESSED PROTEIN"/>
    <property type="match status" value="1"/>
</dbReference>
<dbReference type="Pfam" id="PF25102">
    <property type="entry name" value="DUF7810"/>
    <property type="match status" value="2"/>
</dbReference>
<name>A0A4U6TGS0_SETVI</name>
<organism evidence="1 2">
    <name type="scientific">Setaria viridis</name>
    <name type="common">Green bristlegrass</name>
    <name type="synonym">Setaria italica subsp. viridis</name>
    <dbReference type="NCBI Taxonomy" id="4556"/>
    <lineage>
        <taxon>Eukaryota</taxon>
        <taxon>Viridiplantae</taxon>
        <taxon>Streptophyta</taxon>
        <taxon>Embryophyta</taxon>
        <taxon>Tracheophyta</taxon>
        <taxon>Spermatophyta</taxon>
        <taxon>Magnoliopsida</taxon>
        <taxon>Liliopsida</taxon>
        <taxon>Poales</taxon>
        <taxon>Poaceae</taxon>
        <taxon>PACMAD clade</taxon>
        <taxon>Panicoideae</taxon>
        <taxon>Panicodae</taxon>
        <taxon>Paniceae</taxon>
        <taxon>Cenchrinae</taxon>
        <taxon>Setaria</taxon>
    </lineage>
</organism>
<dbReference type="EMBL" id="CM016559">
    <property type="protein sequence ID" value="TKW00812.1"/>
    <property type="molecule type" value="Genomic_DNA"/>
</dbReference>
<protein>
    <submittedName>
        <fullName evidence="1">Uncharacterized protein</fullName>
    </submittedName>
</protein>
<sequence length="335" mass="37897">MYRILTAAALSVMFNRSLIIEQTRGLYPFGQYVSYANHLFTLEEIKHLWRKHCCATKYGRDLSMRVDNFEHPSETNVLCSDWNSWKDPIIRPVEARQAAASCIKRAIQICHIQGTPRVALVSDTPSFVQDIKSDISEFAEVIYFDYELFVNKSNWMFGNDTPLDFRLRDWGPAPRWAAIVDFFLASRARYAVITGAHPRVGTTYAQLIAALAAANTYDLKPSGANFTFLSSIHSSLLVHGLSTQVGRSHIWDTYAGPLSCGHQPHQCAVTPLLPPTWWDGTWQSPNPRDVKRLSEYGVQLSITGEVDESQLLAHCRSREDHVDRYSVLSSDIKNS</sequence>
<evidence type="ECO:0000313" key="1">
    <source>
        <dbReference type="EMBL" id="TKW00812.1"/>
    </source>
</evidence>
<keyword evidence="2" id="KW-1185">Reference proteome</keyword>
<dbReference type="PANTHER" id="PTHR35736">
    <property type="entry name" value="EXPRESSED PROTEIN"/>
    <property type="match status" value="1"/>
</dbReference>
<dbReference type="InterPro" id="IPR056712">
    <property type="entry name" value="DUF7810"/>
</dbReference>
<reference evidence="1" key="1">
    <citation type="submission" date="2019-03" db="EMBL/GenBank/DDBJ databases">
        <title>WGS assembly of Setaria viridis.</title>
        <authorList>
            <person name="Huang P."/>
            <person name="Jenkins J."/>
            <person name="Grimwood J."/>
            <person name="Barry K."/>
            <person name="Healey A."/>
            <person name="Mamidi S."/>
            <person name="Sreedasyam A."/>
            <person name="Shu S."/>
            <person name="Feldman M."/>
            <person name="Wu J."/>
            <person name="Yu Y."/>
            <person name="Chen C."/>
            <person name="Johnson J."/>
            <person name="Rokhsar D."/>
            <person name="Baxter I."/>
            <person name="Schmutz J."/>
            <person name="Brutnell T."/>
            <person name="Kellogg E."/>
        </authorList>
    </citation>
    <scope>NUCLEOTIDE SEQUENCE [LARGE SCALE GENOMIC DNA]</scope>
</reference>
<dbReference type="Proteomes" id="UP000298652">
    <property type="component" value="Chromosome 8"/>
</dbReference>